<evidence type="ECO:0000256" key="7">
    <source>
        <dbReference type="ARBA" id="ARBA00022694"/>
    </source>
</evidence>
<evidence type="ECO:0000256" key="13">
    <source>
        <dbReference type="ARBA" id="ARBA00023157"/>
    </source>
</evidence>
<evidence type="ECO:0000256" key="2">
    <source>
        <dbReference type="ARBA" id="ARBA00004691"/>
    </source>
</evidence>
<feature type="binding site" evidence="17">
    <location>
        <position position="9"/>
    </location>
    <ligand>
        <name>[4Fe-4S] cluster</name>
        <dbReference type="ChEBI" id="CHEBI:49883"/>
    </ligand>
</feature>
<keyword evidence="11 17" id="KW-0408">Iron</keyword>
<evidence type="ECO:0000313" key="18">
    <source>
        <dbReference type="EMBL" id="TGU71080.1"/>
    </source>
</evidence>
<keyword evidence="12 17" id="KW-0411">Iron-sulfur</keyword>
<comment type="catalytic activity">
    <reaction evidence="16 17">
        <text>epoxyqueuosine(34) in tRNA + AH2 = queuosine(34) in tRNA + A + H2O</text>
        <dbReference type="Rhea" id="RHEA:32159"/>
        <dbReference type="Rhea" id="RHEA-COMP:18571"/>
        <dbReference type="Rhea" id="RHEA-COMP:18582"/>
        <dbReference type="ChEBI" id="CHEBI:13193"/>
        <dbReference type="ChEBI" id="CHEBI:15377"/>
        <dbReference type="ChEBI" id="CHEBI:17499"/>
        <dbReference type="ChEBI" id="CHEBI:194431"/>
        <dbReference type="ChEBI" id="CHEBI:194443"/>
        <dbReference type="EC" id="1.17.99.6"/>
    </reaction>
</comment>
<keyword evidence="6 17" id="KW-0004">4Fe-4S</keyword>
<comment type="pathway">
    <text evidence="2 17">tRNA modification; tRNA-queuosine biosynthesis.</text>
</comment>
<dbReference type="Pfam" id="PF02677">
    <property type="entry name" value="QueH"/>
    <property type="match status" value="1"/>
</dbReference>
<evidence type="ECO:0000256" key="11">
    <source>
        <dbReference type="ARBA" id="ARBA00023004"/>
    </source>
</evidence>
<keyword evidence="9 17" id="KW-0671">Queuosine biosynthesis</keyword>
<sequence>MKILLHICCGPCAIYPVKELRSAGLDVTGLFFNHNIHPYTEYKLRMEALKSYAQMVELEVIYREEYLLEEFLSNVAGEPQGRCAYCYRSRLEEAAKTAAELGFARFSSTLLYSRYQNQQMIRELGVKLGERYGVEFHYEDFRTGWQEGINLSKEMGLYRQKYCGCIYSEKERYVRK</sequence>
<comment type="similarity">
    <text evidence="3 17">Belongs to the QueH family.</text>
</comment>
<dbReference type="GO" id="GO:0051539">
    <property type="term" value="F:4 iron, 4 sulfur cluster binding"/>
    <property type="evidence" value="ECO:0007669"/>
    <property type="project" value="UniProtKB-UniRule"/>
</dbReference>
<dbReference type="RefSeq" id="WP_135870519.1">
    <property type="nucleotide sequence ID" value="NZ_SRSC01000003.1"/>
</dbReference>
<comment type="function">
    <text evidence="1 17">Catalyzes the conversion of epoxyqueuosine (oQ) to queuosine (Q), which is a hypermodified base found in the wobble positions of tRNA(Asp), tRNA(Asn), tRNA(His) and tRNA(Tyr).</text>
</comment>
<feature type="disulfide bond" description="Redox-active" evidence="17">
    <location>
        <begin position="163"/>
        <end position="165"/>
    </location>
</feature>
<feature type="binding site" evidence="17">
    <location>
        <position position="83"/>
    </location>
    <ligand>
        <name>[4Fe-4S] cluster</name>
        <dbReference type="ChEBI" id="CHEBI:49883"/>
    </ligand>
</feature>
<reference evidence="18 19" key="1">
    <citation type="submission" date="2019-04" db="EMBL/GenBank/DDBJ databases">
        <title>Geobacter oryzae sp. nov., ferric-reducing bacteria isolated from paddy soil.</title>
        <authorList>
            <person name="Xu Z."/>
            <person name="Masuda Y."/>
            <person name="Itoh H."/>
            <person name="Senoo K."/>
        </authorList>
    </citation>
    <scope>NUCLEOTIDE SEQUENCE [LARGE SCALE GENOMIC DNA]</scope>
    <source>
        <strain evidence="18 19">Red111</strain>
    </source>
</reference>
<gene>
    <name evidence="17" type="primary">queH</name>
    <name evidence="18" type="ORF">E4633_12080</name>
</gene>
<evidence type="ECO:0000256" key="3">
    <source>
        <dbReference type="ARBA" id="ARBA00008207"/>
    </source>
</evidence>
<evidence type="ECO:0000256" key="17">
    <source>
        <dbReference type="HAMAP-Rule" id="MF_02089"/>
    </source>
</evidence>
<keyword evidence="8 17" id="KW-0479">Metal-binding</keyword>
<evidence type="ECO:0000256" key="16">
    <source>
        <dbReference type="ARBA" id="ARBA00047415"/>
    </source>
</evidence>
<name>A0A4S1CDH3_9BACT</name>
<feature type="binding site" evidence="17">
    <location>
        <position position="8"/>
    </location>
    <ligand>
        <name>[4Fe-4S] cluster</name>
        <dbReference type="ChEBI" id="CHEBI:49883"/>
    </ligand>
</feature>
<organism evidence="18 19">
    <name type="scientific">Geomonas terrae</name>
    <dbReference type="NCBI Taxonomy" id="2562681"/>
    <lineage>
        <taxon>Bacteria</taxon>
        <taxon>Pseudomonadati</taxon>
        <taxon>Thermodesulfobacteriota</taxon>
        <taxon>Desulfuromonadia</taxon>
        <taxon>Geobacterales</taxon>
        <taxon>Geobacteraceae</taxon>
        <taxon>Geomonas</taxon>
    </lineage>
</organism>
<keyword evidence="10 17" id="KW-0560">Oxidoreductase</keyword>
<keyword evidence="13 17" id="KW-1015">Disulfide bond</keyword>
<evidence type="ECO:0000256" key="15">
    <source>
        <dbReference type="ARBA" id="ARBA00031446"/>
    </source>
</evidence>
<dbReference type="EMBL" id="SRSC01000003">
    <property type="protein sequence ID" value="TGU71080.1"/>
    <property type="molecule type" value="Genomic_DNA"/>
</dbReference>
<evidence type="ECO:0000256" key="10">
    <source>
        <dbReference type="ARBA" id="ARBA00023002"/>
    </source>
</evidence>
<dbReference type="UniPathway" id="UPA00392"/>
<comment type="caution">
    <text evidence="18">The sequence shown here is derived from an EMBL/GenBank/DDBJ whole genome shotgun (WGS) entry which is preliminary data.</text>
</comment>
<dbReference type="HAMAP" id="MF_02089">
    <property type="entry name" value="QueH"/>
    <property type="match status" value="1"/>
</dbReference>
<feature type="binding site" evidence="17">
    <location>
        <position position="86"/>
    </location>
    <ligand>
        <name>[4Fe-4S] cluster</name>
        <dbReference type="ChEBI" id="CHEBI:49883"/>
    </ligand>
</feature>
<dbReference type="Proteomes" id="UP000306416">
    <property type="component" value="Unassembled WGS sequence"/>
</dbReference>
<protein>
    <recommendedName>
        <fullName evidence="5 17">Epoxyqueuosine reductase QueH</fullName>
        <ecNumber evidence="4 17">1.17.99.6</ecNumber>
    </recommendedName>
    <alternativeName>
        <fullName evidence="15 17">Queuosine biosynthesis protein QueH</fullName>
    </alternativeName>
</protein>
<dbReference type="GO" id="GO:0052693">
    <property type="term" value="F:epoxyqueuosine reductase activity"/>
    <property type="evidence" value="ECO:0007669"/>
    <property type="project" value="UniProtKB-UniRule"/>
</dbReference>
<evidence type="ECO:0000256" key="12">
    <source>
        <dbReference type="ARBA" id="ARBA00023014"/>
    </source>
</evidence>
<evidence type="ECO:0000256" key="8">
    <source>
        <dbReference type="ARBA" id="ARBA00022723"/>
    </source>
</evidence>
<dbReference type="GO" id="GO:0046872">
    <property type="term" value="F:metal ion binding"/>
    <property type="evidence" value="ECO:0007669"/>
    <property type="project" value="UniProtKB-KW"/>
</dbReference>
<dbReference type="SUPFAM" id="SSF52402">
    <property type="entry name" value="Adenine nucleotide alpha hydrolases-like"/>
    <property type="match status" value="1"/>
</dbReference>
<evidence type="ECO:0000256" key="4">
    <source>
        <dbReference type="ARBA" id="ARBA00012622"/>
    </source>
</evidence>
<keyword evidence="19" id="KW-1185">Reference proteome</keyword>
<dbReference type="EC" id="1.17.99.6" evidence="4 17"/>
<evidence type="ECO:0000256" key="5">
    <source>
        <dbReference type="ARBA" id="ARBA00016895"/>
    </source>
</evidence>
<evidence type="ECO:0000256" key="1">
    <source>
        <dbReference type="ARBA" id="ARBA00002268"/>
    </source>
</evidence>
<keyword evidence="14 17" id="KW-0676">Redox-active center</keyword>
<dbReference type="AlphaFoldDB" id="A0A4S1CDH3"/>
<accession>A0A4S1CDH3</accession>
<evidence type="ECO:0000256" key="9">
    <source>
        <dbReference type="ARBA" id="ARBA00022785"/>
    </source>
</evidence>
<dbReference type="PANTHER" id="PTHR36701">
    <property type="entry name" value="EPOXYQUEUOSINE REDUCTASE QUEH"/>
    <property type="match status" value="1"/>
</dbReference>
<dbReference type="PANTHER" id="PTHR36701:SF1">
    <property type="entry name" value="EPOXYQUEUOSINE REDUCTASE QUEH"/>
    <property type="match status" value="1"/>
</dbReference>
<dbReference type="GO" id="GO:0008616">
    <property type="term" value="P:tRNA queuosine(34) biosynthetic process"/>
    <property type="evidence" value="ECO:0007669"/>
    <property type="project" value="UniProtKB-UniRule"/>
</dbReference>
<dbReference type="InterPro" id="IPR003828">
    <property type="entry name" value="QueH"/>
</dbReference>
<evidence type="ECO:0000256" key="6">
    <source>
        <dbReference type="ARBA" id="ARBA00022485"/>
    </source>
</evidence>
<keyword evidence="7 17" id="KW-0819">tRNA processing</keyword>
<evidence type="ECO:0000256" key="14">
    <source>
        <dbReference type="ARBA" id="ARBA00023284"/>
    </source>
</evidence>
<proteinExistence type="inferred from homology"/>
<evidence type="ECO:0000313" key="19">
    <source>
        <dbReference type="Proteomes" id="UP000306416"/>
    </source>
</evidence>